<comment type="caution">
    <text evidence="7">The sequence shown here is derived from an EMBL/GenBank/DDBJ whole genome shotgun (WGS) entry which is preliminary data.</text>
</comment>
<comment type="similarity">
    <text evidence="1">Belongs to the ParB family.</text>
</comment>
<name>A0A347VU88_9HELI</name>
<feature type="region of interest" description="Disordered" evidence="3">
    <location>
        <begin position="1"/>
        <end position="52"/>
    </location>
</feature>
<dbReference type="InterPro" id="IPR004437">
    <property type="entry name" value="ParB/RepB/Spo0J"/>
</dbReference>
<dbReference type="GO" id="GO:0007059">
    <property type="term" value="P:chromosome segregation"/>
    <property type="evidence" value="ECO:0007669"/>
    <property type="project" value="UniProtKB-KW"/>
</dbReference>
<feature type="domain" description="ParB-like N-terminal" evidence="4">
    <location>
        <begin position="76"/>
        <end position="122"/>
    </location>
</feature>
<dbReference type="SUPFAM" id="SSF109709">
    <property type="entry name" value="KorB DNA-binding domain-like"/>
    <property type="match status" value="1"/>
</dbReference>
<dbReference type="InterPro" id="IPR003115">
    <property type="entry name" value="ParB_N"/>
</dbReference>
<evidence type="ECO:0000313" key="7">
    <source>
        <dbReference type="EMBL" id="TLD94240.1"/>
    </source>
</evidence>
<organism evidence="7 8">
    <name type="scientific">Helicobacter saguini</name>
    <dbReference type="NCBI Taxonomy" id="1548018"/>
    <lineage>
        <taxon>Bacteria</taxon>
        <taxon>Pseudomonadati</taxon>
        <taxon>Campylobacterota</taxon>
        <taxon>Epsilonproteobacteria</taxon>
        <taxon>Campylobacterales</taxon>
        <taxon>Helicobacteraceae</taxon>
        <taxon>Helicobacter</taxon>
    </lineage>
</organism>
<dbReference type="OrthoDB" id="9802051at2"/>
<evidence type="ECO:0000313" key="8">
    <source>
        <dbReference type="Proteomes" id="UP000029714"/>
    </source>
</evidence>
<dbReference type="NCBIfam" id="TIGR00180">
    <property type="entry name" value="parB_part"/>
    <property type="match status" value="1"/>
</dbReference>
<feature type="domain" description="ParB/Spo0J HTH" evidence="5">
    <location>
        <begin position="126"/>
        <end position="225"/>
    </location>
</feature>
<reference evidence="7 8" key="2">
    <citation type="journal article" date="2016" name="Infect. Immun.">
        <title>Helicobacter saguini, a Novel Helicobacter Isolated from Cotton-Top Tamarins with Ulcerative Colitis, Has Proinflammatory Properties and Induces Typhlocolitis and Dysplasia in Gnotobiotic IL-10-/- Mice.</title>
        <authorList>
            <person name="Shen Z."/>
            <person name="Mannion A."/>
            <person name="Whary M.T."/>
            <person name="Muthupalani S."/>
            <person name="Sheh A."/>
            <person name="Feng Y."/>
            <person name="Gong G."/>
            <person name="Vandamme P."/>
            <person name="Holcombe H.R."/>
            <person name="Paster B.J."/>
            <person name="Fox J.G."/>
        </authorList>
    </citation>
    <scope>NUCLEOTIDE SEQUENCE [LARGE SCALE GENOMIC DNA]</scope>
    <source>
        <strain evidence="7 8">MIT 97-6194</strain>
    </source>
</reference>
<dbReference type="GO" id="GO:0045881">
    <property type="term" value="P:positive regulation of sporulation resulting in formation of a cellular spore"/>
    <property type="evidence" value="ECO:0007669"/>
    <property type="project" value="TreeGrafter"/>
</dbReference>
<dbReference type="InterPro" id="IPR050336">
    <property type="entry name" value="Chromosome_partition/occlusion"/>
</dbReference>
<dbReference type="AlphaFoldDB" id="A0A347VU88"/>
<evidence type="ECO:0000256" key="1">
    <source>
        <dbReference type="ARBA" id="ARBA00006295"/>
    </source>
</evidence>
<dbReference type="InterPro" id="IPR041468">
    <property type="entry name" value="HTH_ParB/Spo0J"/>
</dbReference>
<feature type="region of interest" description="Disordered" evidence="3">
    <location>
        <begin position="224"/>
        <end position="277"/>
    </location>
</feature>
<evidence type="ECO:0000259" key="5">
    <source>
        <dbReference type="Pfam" id="PF17762"/>
    </source>
</evidence>
<dbReference type="PANTHER" id="PTHR33375:SF1">
    <property type="entry name" value="CHROMOSOME-PARTITIONING PROTEIN PARB-RELATED"/>
    <property type="match status" value="1"/>
</dbReference>
<keyword evidence="8" id="KW-1185">Reference proteome</keyword>
<sequence length="327" mass="36447">MESRGVKRDFGGDSKEDSKENYGLDSANSRENSRLDSKGDFKGDSTKDSKKKRGDFKGYFESDSKDFGVDFKQDSIESNEYILVAGERRLRAIKLLGESQIECIIIDVETYRLRELALIENIQRRDLNAIELALCYEALIKEHNLTHEKLGERLSKSRVVITNTLRLLELSKEAQTLVVQGKLSQGHARALVGLSGSDEKVAIDSILGQNLNVRDTEKMVSRMKNRPNFSEDSKVDSNIESNGLKSAQNTQDSNDFIESKGVDSTQDSKGNIESKGKIDSKMTQSLQVLSEILAKNGASATISNNCLILKFDSHSTIDKIIDKLQKS</sequence>
<gene>
    <name evidence="6" type="ORF">DCO61_03555</name>
    <name evidence="7" type="ORF">LS64_006550</name>
</gene>
<evidence type="ECO:0000313" key="6">
    <source>
        <dbReference type="EMBL" id="MWV69116.1"/>
    </source>
</evidence>
<dbReference type="FunFam" id="1.10.10.2830:FF:000001">
    <property type="entry name" value="Chromosome partitioning protein ParB"/>
    <property type="match status" value="1"/>
</dbReference>
<dbReference type="Proteomes" id="UP000477070">
    <property type="component" value="Unassembled WGS sequence"/>
</dbReference>
<reference evidence="7 8" key="1">
    <citation type="journal article" date="2014" name="Genome Announc.">
        <title>Draft genome sequences of eight enterohepatic helicobacter species isolated from both laboratory and wild rodents.</title>
        <authorList>
            <person name="Sheh A."/>
            <person name="Shen Z."/>
            <person name="Fox J.G."/>
        </authorList>
    </citation>
    <scope>NUCLEOTIDE SEQUENCE [LARGE SCALE GENOMIC DNA]</scope>
    <source>
        <strain evidence="7 8">MIT 97-6194</strain>
    </source>
</reference>
<dbReference type="Proteomes" id="UP000029714">
    <property type="component" value="Unassembled WGS sequence"/>
</dbReference>
<dbReference type="EMBL" id="JRMP02000009">
    <property type="protein sequence ID" value="TLD94240.1"/>
    <property type="molecule type" value="Genomic_DNA"/>
</dbReference>
<dbReference type="Pfam" id="PF02195">
    <property type="entry name" value="ParB_N"/>
    <property type="match status" value="1"/>
</dbReference>
<evidence type="ECO:0000256" key="2">
    <source>
        <dbReference type="ARBA" id="ARBA00022829"/>
    </source>
</evidence>
<dbReference type="Gene3D" id="3.90.1530.30">
    <property type="match status" value="1"/>
</dbReference>
<protein>
    <submittedName>
        <fullName evidence="7">ParB/RepB/Spo0J family partition protein</fullName>
    </submittedName>
</protein>
<dbReference type="EMBL" id="QBIU01000001">
    <property type="protein sequence ID" value="MWV69116.1"/>
    <property type="molecule type" value="Genomic_DNA"/>
</dbReference>
<dbReference type="Pfam" id="PF17762">
    <property type="entry name" value="HTH_ParB"/>
    <property type="match status" value="1"/>
</dbReference>
<accession>A0A347VU88</accession>
<dbReference type="Gene3D" id="1.10.10.2830">
    <property type="match status" value="1"/>
</dbReference>
<evidence type="ECO:0000259" key="4">
    <source>
        <dbReference type="Pfam" id="PF02195"/>
    </source>
</evidence>
<feature type="compositionally biased region" description="Basic and acidic residues" evidence="3">
    <location>
        <begin position="1"/>
        <end position="22"/>
    </location>
</feature>
<dbReference type="PANTHER" id="PTHR33375">
    <property type="entry name" value="CHROMOSOME-PARTITIONING PROTEIN PARB-RELATED"/>
    <property type="match status" value="1"/>
</dbReference>
<proteinExistence type="inferred from homology"/>
<reference evidence="7" key="3">
    <citation type="submission" date="2018-04" db="EMBL/GenBank/DDBJ databases">
        <authorList>
            <person name="Sheh A."/>
            <person name="Shen Z."/>
            <person name="Mannion A.J."/>
            <person name="Fox J.G."/>
        </authorList>
    </citation>
    <scope>NUCLEOTIDE SEQUENCE</scope>
    <source>
        <strain evidence="7">MIT 97-6194</strain>
    </source>
</reference>
<dbReference type="SUPFAM" id="SSF110849">
    <property type="entry name" value="ParB/Sulfiredoxin"/>
    <property type="match status" value="1"/>
</dbReference>
<feature type="compositionally biased region" description="Basic and acidic residues" evidence="3">
    <location>
        <begin position="31"/>
        <end position="48"/>
    </location>
</feature>
<keyword evidence="2" id="KW-0159">Chromosome partition</keyword>
<evidence type="ECO:0000256" key="3">
    <source>
        <dbReference type="SAM" id="MobiDB-lite"/>
    </source>
</evidence>
<evidence type="ECO:0000313" key="9">
    <source>
        <dbReference type="Proteomes" id="UP000477070"/>
    </source>
</evidence>
<reference evidence="6 9" key="4">
    <citation type="submission" date="2019-12" db="EMBL/GenBank/DDBJ databases">
        <title>Multi-Generational Helicobacter saguini Isolates.</title>
        <authorList>
            <person name="Mannion A."/>
            <person name="Shen Z."/>
            <person name="Fox J.G."/>
        </authorList>
    </citation>
    <scope>NUCLEOTIDE SEQUENCE [LARGE SCALE GENOMIC DNA]</scope>
    <source>
        <strain evidence="6">16-048</strain>
        <strain evidence="9">16-048 (F4)</strain>
    </source>
</reference>
<dbReference type="GO" id="GO:0003677">
    <property type="term" value="F:DNA binding"/>
    <property type="evidence" value="ECO:0007669"/>
    <property type="project" value="InterPro"/>
</dbReference>
<dbReference type="InterPro" id="IPR036086">
    <property type="entry name" value="ParB/Sulfiredoxin_sf"/>
</dbReference>
<dbReference type="GO" id="GO:0005694">
    <property type="term" value="C:chromosome"/>
    <property type="evidence" value="ECO:0007669"/>
    <property type="project" value="TreeGrafter"/>
</dbReference>
<feature type="compositionally biased region" description="Polar residues" evidence="3">
    <location>
        <begin position="238"/>
        <end position="269"/>
    </location>
</feature>